<dbReference type="PANTHER" id="PTHR21068:SF36">
    <property type="entry name" value="SENESCENCE_DEHYDRATION-ASSOCIATED PROTEIN-LIKE PROTEIN"/>
    <property type="match status" value="1"/>
</dbReference>
<dbReference type="InterPro" id="IPR009686">
    <property type="entry name" value="Senescence/spartin_C"/>
</dbReference>
<feature type="region of interest" description="Disordered" evidence="1">
    <location>
        <begin position="131"/>
        <end position="153"/>
    </location>
</feature>
<dbReference type="ExpressionAtlas" id="A0A1B6Q5T1">
    <property type="expression patterns" value="baseline and differential"/>
</dbReference>
<dbReference type="EMBL" id="CM000762">
    <property type="protein sequence ID" value="KXG33273.1"/>
    <property type="molecule type" value="Genomic_DNA"/>
</dbReference>
<proteinExistence type="predicted"/>
<reference evidence="3 4" key="1">
    <citation type="journal article" date="2009" name="Nature">
        <title>The Sorghum bicolor genome and the diversification of grasses.</title>
        <authorList>
            <person name="Paterson A.H."/>
            <person name="Bowers J.E."/>
            <person name="Bruggmann R."/>
            <person name="Dubchak I."/>
            <person name="Grimwood J."/>
            <person name="Gundlach H."/>
            <person name="Haberer G."/>
            <person name="Hellsten U."/>
            <person name="Mitros T."/>
            <person name="Poliakov A."/>
            <person name="Schmutz J."/>
            <person name="Spannagl M."/>
            <person name="Tang H."/>
            <person name="Wang X."/>
            <person name="Wicker T."/>
            <person name="Bharti A.K."/>
            <person name="Chapman J."/>
            <person name="Feltus F.A."/>
            <person name="Gowik U."/>
            <person name="Grigoriev I.V."/>
            <person name="Lyons E."/>
            <person name="Maher C.A."/>
            <person name="Martis M."/>
            <person name="Narechania A."/>
            <person name="Otillar R.P."/>
            <person name="Penning B.W."/>
            <person name="Salamov A.A."/>
            <person name="Wang Y."/>
            <person name="Zhang L."/>
            <person name="Carpita N.C."/>
            <person name="Freeling M."/>
            <person name="Gingle A.R."/>
            <person name="Hash C.T."/>
            <person name="Keller B."/>
            <person name="Klein P."/>
            <person name="Kresovich S."/>
            <person name="McCann M.C."/>
            <person name="Ming R."/>
            <person name="Peterson D.G."/>
            <person name="Mehboob-ur-Rahman"/>
            <person name="Ware D."/>
            <person name="Westhoff P."/>
            <person name="Mayer K.F."/>
            <person name="Messing J."/>
            <person name="Rokhsar D.S."/>
        </authorList>
    </citation>
    <scope>NUCLEOTIDE SEQUENCE [LARGE SCALE GENOMIC DNA]</scope>
    <source>
        <strain evidence="4">cv. BTx623</strain>
    </source>
</reference>
<feature type="domain" description="Senescence" evidence="2">
    <location>
        <begin position="174"/>
        <end position="410"/>
    </location>
</feature>
<evidence type="ECO:0000259" key="2">
    <source>
        <dbReference type="Pfam" id="PF06911"/>
    </source>
</evidence>
<evidence type="ECO:0000313" key="4">
    <source>
        <dbReference type="Proteomes" id="UP000000768"/>
    </source>
</evidence>
<evidence type="ECO:0000256" key="1">
    <source>
        <dbReference type="SAM" id="MobiDB-lite"/>
    </source>
</evidence>
<dbReference type="Proteomes" id="UP000000768">
    <property type="component" value="Chromosome 3"/>
</dbReference>
<reference evidence="4" key="2">
    <citation type="journal article" date="2018" name="Plant J.">
        <title>The Sorghum bicolor reference genome: improved assembly, gene annotations, a transcriptome atlas, and signatures of genome organization.</title>
        <authorList>
            <person name="McCormick R.F."/>
            <person name="Truong S.K."/>
            <person name="Sreedasyam A."/>
            <person name="Jenkins J."/>
            <person name="Shu S."/>
            <person name="Sims D."/>
            <person name="Kennedy M."/>
            <person name="Amirebrahimi M."/>
            <person name="Weers B.D."/>
            <person name="McKinley B."/>
            <person name="Mattison A."/>
            <person name="Morishige D.T."/>
            <person name="Grimwood J."/>
            <person name="Schmutz J."/>
            <person name="Mullet J.E."/>
        </authorList>
    </citation>
    <scope>NUCLEOTIDE SEQUENCE [LARGE SCALE GENOMIC DNA]</scope>
    <source>
        <strain evidence="4">cv. BTx623</strain>
    </source>
</reference>
<dbReference type="GO" id="GO:0005886">
    <property type="term" value="C:plasma membrane"/>
    <property type="evidence" value="ECO:0000318"/>
    <property type="project" value="GO_Central"/>
</dbReference>
<name>A0A1B6Q5T1_SORBI</name>
<keyword evidence="4" id="KW-1185">Reference proteome</keyword>
<organism evidence="3 4">
    <name type="scientific">Sorghum bicolor</name>
    <name type="common">Sorghum</name>
    <name type="synonym">Sorghum vulgare</name>
    <dbReference type="NCBI Taxonomy" id="4558"/>
    <lineage>
        <taxon>Eukaryota</taxon>
        <taxon>Viridiplantae</taxon>
        <taxon>Streptophyta</taxon>
        <taxon>Embryophyta</taxon>
        <taxon>Tracheophyta</taxon>
        <taxon>Spermatophyta</taxon>
        <taxon>Magnoliopsida</taxon>
        <taxon>Liliopsida</taxon>
        <taxon>Poales</taxon>
        <taxon>Poaceae</taxon>
        <taxon>PACMAD clade</taxon>
        <taxon>Panicoideae</taxon>
        <taxon>Andropogonodae</taxon>
        <taxon>Andropogoneae</taxon>
        <taxon>Sorghinae</taxon>
        <taxon>Sorghum</taxon>
    </lineage>
</organism>
<protein>
    <recommendedName>
        <fullName evidence="2">Senescence domain-containing protein</fullName>
    </recommendedName>
</protein>
<dbReference type="InterPro" id="IPR045036">
    <property type="entry name" value="Spartin-like"/>
</dbReference>
<dbReference type="STRING" id="4558.A0A1B6Q5T1"/>
<dbReference type="InParanoid" id="A0A1B6Q5T1"/>
<dbReference type="PANTHER" id="PTHR21068">
    <property type="entry name" value="SPARTIN"/>
    <property type="match status" value="1"/>
</dbReference>
<dbReference type="eggNOG" id="ENOG502QU8I">
    <property type="taxonomic scope" value="Eukaryota"/>
</dbReference>
<feature type="region of interest" description="Disordered" evidence="1">
    <location>
        <begin position="209"/>
        <end position="237"/>
    </location>
</feature>
<dbReference type="Gramene" id="KXG33273">
    <property type="protein sequence ID" value="KXG33273"/>
    <property type="gene ID" value="SORBI_3003G280600"/>
</dbReference>
<evidence type="ECO:0000313" key="3">
    <source>
        <dbReference type="EMBL" id="KXG33273.1"/>
    </source>
</evidence>
<dbReference type="AlphaFoldDB" id="A0A1B6Q5T1"/>
<sequence length="428" mass="45446">MGCCGAMSARPRGIHEETLLRVPGASVHLMAGSDGPVELARGDLAVVRLTKDDVAVATAVRVGKDLGWPLARDEPVVKLDRLHYLFTLPDKDGTFLNYGVSFNADAADDSALASLDGLLRSSACFSAPSYPVVPSKSSRRPPPPPQQQQQPVASDGYWNEFAPRMEGYNGVLAKAIAAGTGQLVKGIFMCSEAYASQVQRGADLFRPQAGGSARSRFGDAGGADRSSQASTKRGAVNKSLKRVRKLSEMTEKMSQSLLDTVISVTGSMAAPLIRSKQGRAFLASVPGEVVLASLDAISECPAAANLFRKLLSKKKTSLESIMLRLSIWRKNIEDAQNFVDHTCLSVTDKVMDAVEAAEKKSLAATSNVVAGAVSRRYGESAGEATEDAFATAGHAVGTAWNLFKIRKAVTPSSSMPGNMVKSAIRNRN</sequence>
<dbReference type="OMA" id="IPSCKVH"/>
<accession>A0A1B6Q5T1</accession>
<dbReference type="FunCoup" id="A0A1B6Q5T1">
    <property type="interactions" value="34"/>
</dbReference>
<gene>
    <name evidence="3" type="ORF">SORBI_3003G280600</name>
</gene>
<dbReference type="Pfam" id="PF06911">
    <property type="entry name" value="Senescence"/>
    <property type="match status" value="1"/>
</dbReference>